<dbReference type="EMBL" id="UINC01108687">
    <property type="protein sequence ID" value="SVC74972.1"/>
    <property type="molecule type" value="Genomic_DNA"/>
</dbReference>
<feature type="transmembrane region" description="Helical" evidence="1">
    <location>
        <begin position="6"/>
        <end position="29"/>
    </location>
</feature>
<dbReference type="AlphaFoldDB" id="A0A382PSJ8"/>
<sequence length="33" mass="3527">MTTNRITIVVLKLLLLGTLATFTSGISLFSSKS</sequence>
<feature type="non-terminal residue" evidence="2">
    <location>
        <position position="33"/>
    </location>
</feature>
<protein>
    <submittedName>
        <fullName evidence="2">Uncharacterized protein</fullName>
    </submittedName>
</protein>
<gene>
    <name evidence="2" type="ORF">METZ01_LOCUS327826</name>
</gene>
<proteinExistence type="predicted"/>
<keyword evidence="1" id="KW-0472">Membrane</keyword>
<reference evidence="2" key="1">
    <citation type="submission" date="2018-05" db="EMBL/GenBank/DDBJ databases">
        <authorList>
            <person name="Lanie J.A."/>
            <person name="Ng W.-L."/>
            <person name="Kazmierczak K.M."/>
            <person name="Andrzejewski T.M."/>
            <person name="Davidsen T.M."/>
            <person name="Wayne K.J."/>
            <person name="Tettelin H."/>
            <person name="Glass J.I."/>
            <person name="Rusch D."/>
            <person name="Podicherti R."/>
            <person name="Tsui H.-C.T."/>
            <person name="Winkler M.E."/>
        </authorList>
    </citation>
    <scope>NUCLEOTIDE SEQUENCE</scope>
</reference>
<keyword evidence="1" id="KW-0812">Transmembrane</keyword>
<organism evidence="2">
    <name type="scientific">marine metagenome</name>
    <dbReference type="NCBI Taxonomy" id="408172"/>
    <lineage>
        <taxon>unclassified sequences</taxon>
        <taxon>metagenomes</taxon>
        <taxon>ecological metagenomes</taxon>
    </lineage>
</organism>
<name>A0A382PSJ8_9ZZZZ</name>
<accession>A0A382PSJ8</accession>
<evidence type="ECO:0000256" key="1">
    <source>
        <dbReference type="SAM" id="Phobius"/>
    </source>
</evidence>
<keyword evidence="1" id="KW-1133">Transmembrane helix</keyword>
<evidence type="ECO:0000313" key="2">
    <source>
        <dbReference type="EMBL" id="SVC74972.1"/>
    </source>
</evidence>